<sequence length="109" mass="13084">MTKKELVELLEKLKIPIKEGTPTDEIMEDEVRVCFWDYYWEDQTASGKDYNTVVTYQISIIADRPRHTKLLELKHLLNDIELFPAIQHEYDPETRRWHSFFSLEVLENV</sequence>
<proteinExistence type="predicted"/>
<name>A0A8S5NHD2_9CAUD</name>
<organism evidence="1">
    <name type="scientific">Siphoviridae sp. ctUF252</name>
    <dbReference type="NCBI Taxonomy" id="2826350"/>
    <lineage>
        <taxon>Viruses</taxon>
        <taxon>Duplodnaviria</taxon>
        <taxon>Heunggongvirae</taxon>
        <taxon>Uroviricota</taxon>
        <taxon>Caudoviricetes</taxon>
    </lineage>
</organism>
<dbReference type="EMBL" id="BK015173">
    <property type="protein sequence ID" value="DAD94118.1"/>
    <property type="molecule type" value="Genomic_DNA"/>
</dbReference>
<protein>
    <submittedName>
        <fullName evidence="1">Uncharacterized protein</fullName>
    </submittedName>
</protein>
<accession>A0A8S5NHD2</accession>
<reference evidence="1" key="1">
    <citation type="journal article" date="2021" name="Proc. Natl. Acad. Sci. U.S.A.">
        <title>A Catalog of Tens of Thousands of Viruses from Human Metagenomes Reveals Hidden Associations with Chronic Diseases.</title>
        <authorList>
            <person name="Tisza M.J."/>
            <person name="Buck C.B."/>
        </authorList>
    </citation>
    <scope>NUCLEOTIDE SEQUENCE</scope>
    <source>
        <strain evidence="1">CtUF252</strain>
    </source>
</reference>
<evidence type="ECO:0000313" key="1">
    <source>
        <dbReference type="EMBL" id="DAD94118.1"/>
    </source>
</evidence>